<dbReference type="RefSeq" id="WP_190351143.1">
    <property type="nucleotide sequence ID" value="NZ_JACJPY010000033.1"/>
</dbReference>
<accession>A0A926UTZ1</accession>
<reference evidence="1" key="2">
    <citation type="submission" date="2020-08" db="EMBL/GenBank/DDBJ databases">
        <authorList>
            <person name="Chen M."/>
            <person name="Teng W."/>
            <person name="Zhao L."/>
            <person name="Hu C."/>
            <person name="Zhou Y."/>
            <person name="Han B."/>
            <person name="Song L."/>
            <person name="Shu W."/>
        </authorList>
    </citation>
    <scope>NUCLEOTIDE SEQUENCE</scope>
    <source>
        <strain evidence="1">FACHB-1277</strain>
    </source>
</reference>
<keyword evidence="2" id="KW-1185">Reference proteome</keyword>
<evidence type="ECO:0000313" key="1">
    <source>
        <dbReference type="EMBL" id="MBD2150781.1"/>
    </source>
</evidence>
<reference evidence="1" key="1">
    <citation type="journal article" date="2015" name="ISME J.">
        <title>Draft Genome Sequence of Streptomyces incarnatus NRRL8089, which Produces the Nucleoside Antibiotic Sinefungin.</title>
        <authorList>
            <person name="Oshima K."/>
            <person name="Hattori M."/>
            <person name="Shimizu H."/>
            <person name="Fukuda K."/>
            <person name="Nemoto M."/>
            <person name="Inagaki K."/>
            <person name="Tamura T."/>
        </authorList>
    </citation>
    <scope>NUCLEOTIDE SEQUENCE</scope>
    <source>
        <strain evidence="1">FACHB-1277</strain>
    </source>
</reference>
<comment type="caution">
    <text evidence="1">The sequence shown here is derived from an EMBL/GenBank/DDBJ whole genome shotgun (WGS) entry which is preliminary data.</text>
</comment>
<evidence type="ECO:0000313" key="2">
    <source>
        <dbReference type="Proteomes" id="UP000631421"/>
    </source>
</evidence>
<name>A0A926UTZ1_9CYAN</name>
<organism evidence="1 2">
    <name type="scientific">Pseudanabaena cinerea FACHB-1277</name>
    <dbReference type="NCBI Taxonomy" id="2949581"/>
    <lineage>
        <taxon>Bacteria</taxon>
        <taxon>Bacillati</taxon>
        <taxon>Cyanobacteriota</taxon>
        <taxon>Cyanophyceae</taxon>
        <taxon>Pseudanabaenales</taxon>
        <taxon>Pseudanabaenaceae</taxon>
        <taxon>Pseudanabaena</taxon>
        <taxon>Pseudanabaena cinerea</taxon>
    </lineage>
</organism>
<protein>
    <submittedName>
        <fullName evidence="1">Uncharacterized protein</fullName>
    </submittedName>
</protein>
<gene>
    <name evidence="1" type="ORF">H6F44_11710</name>
</gene>
<dbReference type="AlphaFoldDB" id="A0A926UTZ1"/>
<sequence>MGFNNVEVFKAIAKPFAKPFANKQATPMPVHWMSIDNISILQCDR</sequence>
<dbReference type="Proteomes" id="UP000631421">
    <property type="component" value="Unassembled WGS sequence"/>
</dbReference>
<dbReference type="EMBL" id="JACJPY010000033">
    <property type="protein sequence ID" value="MBD2150781.1"/>
    <property type="molecule type" value="Genomic_DNA"/>
</dbReference>
<proteinExistence type="predicted"/>